<organism evidence="2">
    <name type="scientific">Zea mays</name>
    <name type="common">Maize</name>
    <dbReference type="NCBI Taxonomy" id="4577"/>
    <lineage>
        <taxon>Eukaryota</taxon>
        <taxon>Viridiplantae</taxon>
        <taxon>Streptophyta</taxon>
        <taxon>Embryophyta</taxon>
        <taxon>Tracheophyta</taxon>
        <taxon>Spermatophyta</taxon>
        <taxon>Magnoliopsida</taxon>
        <taxon>Liliopsida</taxon>
        <taxon>Poales</taxon>
        <taxon>Poaceae</taxon>
        <taxon>PACMAD clade</taxon>
        <taxon>Panicoideae</taxon>
        <taxon>Andropogonodae</taxon>
        <taxon>Andropogoneae</taxon>
        <taxon>Tripsacinae</taxon>
        <taxon>Zea</taxon>
    </lineage>
</organism>
<evidence type="ECO:0000256" key="1">
    <source>
        <dbReference type="SAM" id="Phobius"/>
    </source>
</evidence>
<keyword evidence="1" id="KW-0472">Membrane</keyword>
<keyword evidence="1" id="KW-1133">Transmembrane helix</keyword>
<name>A0A3L6FEL2_MAIZE</name>
<dbReference type="Proteomes" id="UP000251960">
    <property type="component" value="Chromosome 3"/>
</dbReference>
<comment type="caution">
    <text evidence="2">The sequence shown here is derived from an EMBL/GenBank/DDBJ whole genome shotgun (WGS) entry which is preliminary data.</text>
</comment>
<accession>A0A3L6FEL2</accession>
<proteinExistence type="predicted"/>
<dbReference type="AlphaFoldDB" id="A0A3L6FEL2"/>
<feature type="transmembrane region" description="Helical" evidence="1">
    <location>
        <begin position="50"/>
        <end position="69"/>
    </location>
</feature>
<keyword evidence="1" id="KW-0812">Transmembrane</keyword>
<dbReference type="EMBL" id="NCVQ01000004">
    <property type="protein sequence ID" value="PWZ31559.1"/>
    <property type="molecule type" value="Genomic_DNA"/>
</dbReference>
<sequence>MPPPLAVGSYTRGSNLRSASSFSFRASASIAVIGSHPTTTSNCKMPLSSLRIMSIVPAYLFPSIFYLSYPNYDPTTSPWRTWS</sequence>
<protein>
    <submittedName>
        <fullName evidence="2">Uncharacterized protein</fullName>
    </submittedName>
</protein>
<reference evidence="2" key="1">
    <citation type="journal article" date="2018" name="Nat. Genet.">
        <title>Extensive intraspecific gene order and gene structural variations between Mo17 and other maize genomes.</title>
        <authorList>
            <person name="Sun S."/>
            <person name="Zhou Y."/>
            <person name="Chen J."/>
            <person name="Shi J."/>
            <person name="Zhao H."/>
            <person name="Zhao H."/>
            <person name="Song W."/>
            <person name="Zhang M."/>
            <person name="Cui Y."/>
            <person name="Dong X."/>
            <person name="Liu H."/>
            <person name="Ma X."/>
            <person name="Jiao Y."/>
            <person name="Wang B."/>
            <person name="Wei X."/>
            <person name="Stein J.C."/>
            <person name="Glaubitz J.C."/>
            <person name="Lu F."/>
            <person name="Yu G."/>
            <person name="Liang C."/>
            <person name="Fengler K."/>
            <person name="Li B."/>
            <person name="Rafalski A."/>
            <person name="Schnable P.S."/>
            <person name="Ware D.H."/>
            <person name="Buckler E.S."/>
            <person name="Lai J."/>
        </authorList>
    </citation>
    <scope>NUCLEOTIDE SEQUENCE [LARGE SCALE GENOMIC DNA]</scope>
    <source>
        <tissue evidence="2">Seedling</tissue>
    </source>
</reference>
<gene>
    <name evidence="2" type="ORF">Zm00014a_026946</name>
</gene>
<evidence type="ECO:0000313" key="2">
    <source>
        <dbReference type="EMBL" id="PWZ31559.1"/>
    </source>
</evidence>